<accession>A0A7C4S703</accession>
<evidence type="ECO:0000313" key="3">
    <source>
        <dbReference type="EMBL" id="HHF47935.1"/>
    </source>
</evidence>
<dbReference type="EMBL" id="DTAK01000008">
    <property type="protein sequence ID" value="HGU58832.1"/>
    <property type="molecule type" value="Genomic_DNA"/>
</dbReference>
<evidence type="ECO:0000313" key="1">
    <source>
        <dbReference type="EMBL" id="HGE66047.1"/>
    </source>
</evidence>
<organism evidence="2">
    <name type="scientific">Geoglobus ahangari</name>
    <dbReference type="NCBI Taxonomy" id="113653"/>
    <lineage>
        <taxon>Archaea</taxon>
        <taxon>Methanobacteriati</taxon>
        <taxon>Methanobacteriota</taxon>
        <taxon>Archaeoglobi</taxon>
        <taxon>Archaeoglobales</taxon>
        <taxon>Archaeoglobaceae</taxon>
        <taxon>Geoglobus</taxon>
    </lineage>
</organism>
<sequence length="97" mass="11238">MNWNEIYRKIISSRNALKGLLRNKAIEMGNVLIIQDPPVEIEIKDNEIRFMLEGELSAILDKDGLTILDDAIEEEVKYWCVALSSLGFKRYRIKDNP</sequence>
<reference evidence="2" key="1">
    <citation type="journal article" date="2020" name="mSystems">
        <title>Genome- and Community-Level Interaction Insights into Carbon Utilization and Element Cycling Functions of Hydrothermarchaeota in Hydrothermal Sediment.</title>
        <authorList>
            <person name="Zhou Z."/>
            <person name="Liu Y."/>
            <person name="Xu W."/>
            <person name="Pan J."/>
            <person name="Luo Z.H."/>
            <person name="Li M."/>
        </authorList>
    </citation>
    <scope>NUCLEOTIDE SEQUENCE [LARGE SCALE GENOMIC DNA]</scope>
    <source>
        <strain evidence="3">SpSt-10</strain>
        <strain evidence="2">SpSt-62</strain>
        <strain evidence="1">SpSt-97</strain>
    </source>
</reference>
<name>A0A7C4S703_9EURY</name>
<gene>
    <name evidence="3" type="ORF">ENL48_01665</name>
    <name evidence="2" type="ORF">ENT89_01215</name>
    <name evidence="1" type="ORF">ENX77_02805</name>
</gene>
<protein>
    <submittedName>
        <fullName evidence="2">Uncharacterized protein</fullName>
    </submittedName>
</protein>
<evidence type="ECO:0000313" key="2">
    <source>
        <dbReference type="EMBL" id="HGU58832.1"/>
    </source>
</evidence>
<dbReference type="EMBL" id="DTPI01000020">
    <property type="protein sequence ID" value="HGE66047.1"/>
    <property type="molecule type" value="Genomic_DNA"/>
</dbReference>
<dbReference type="EMBL" id="DRUC01000030">
    <property type="protein sequence ID" value="HHF47935.1"/>
    <property type="molecule type" value="Genomic_DNA"/>
</dbReference>
<proteinExistence type="predicted"/>
<dbReference type="AlphaFoldDB" id="A0A7C4S703"/>
<comment type="caution">
    <text evidence="2">The sequence shown here is derived from an EMBL/GenBank/DDBJ whole genome shotgun (WGS) entry which is preliminary data.</text>
</comment>